<accession>A0A345P9G5</accession>
<reference evidence="2 3" key="1">
    <citation type="submission" date="2018-07" db="EMBL/GenBank/DDBJ databases">
        <title>Genome sequencing of Moraxellaceae gen. HYN0046.</title>
        <authorList>
            <person name="Kim M."/>
            <person name="Yi H."/>
        </authorList>
    </citation>
    <scope>NUCLEOTIDE SEQUENCE [LARGE SCALE GENOMIC DNA]</scope>
    <source>
        <strain evidence="2 3">HYN0046</strain>
    </source>
</reference>
<name>A0A345P9G5_9GAMM</name>
<sequence length="263" mass="28958">MINPLYFIEIPMIKRRFAHTCVIACALLFAQGMNAAASTITTTEDAAIQALQKAASEGDVYAQRDLGYRYRDGLGVAANPTTAYEYFLQAAQQGDRDAMATVAEIYRMGQGTETNPTEAFNWYKKAAESGDPMSQFALALLYKSGSGTEVNIPEAIRWYRQSAEQGVAAAQYNLSYMTATGHDLPKDYVEAYSRIIIVIALAGDRMLLLTAMAKDTKSFLAARMTKPQIKRAKLRAAAWLADHPPAEYANINVQRSDTTQKTP</sequence>
<proteinExistence type="predicted"/>
<feature type="chain" id="PRO_5016872727" evidence="1">
    <location>
        <begin position="36"/>
        <end position="263"/>
    </location>
</feature>
<gene>
    <name evidence="2" type="ORF">HYN46_14410</name>
</gene>
<keyword evidence="1" id="KW-0732">Signal</keyword>
<protein>
    <submittedName>
        <fullName evidence="2">Sel1 repeat family protein</fullName>
    </submittedName>
</protein>
<dbReference type="OrthoDB" id="5678063at2"/>
<dbReference type="InterPro" id="IPR006597">
    <property type="entry name" value="Sel1-like"/>
</dbReference>
<dbReference type="Gene3D" id="1.25.40.10">
    <property type="entry name" value="Tetratricopeptide repeat domain"/>
    <property type="match status" value="2"/>
</dbReference>
<dbReference type="PANTHER" id="PTHR43628:SF1">
    <property type="entry name" value="CHITIN SYNTHASE REGULATORY FACTOR 2-RELATED"/>
    <property type="match status" value="1"/>
</dbReference>
<dbReference type="InterPro" id="IPR011990">
    <property type="entry name" value="TPR-like_helical_dom_sf"/>
</dbReference>
<keyword evidence="3" id="KW-1185">Reference proteome</keyword>
<dbReference type="InterPro" id="IPR052945">
    <property type="entry name" value="Mitotic_Regulator"/>
</dbReference>
<feature type="signal peptide" evidence="1">
    <location>
        <begin position="1"/>
        <end position="35"/>
    </location>
</feature>
<organism evidence="2 3">
    <name type="scientific">Aquirhabdus parva</name>
    <dbReference type="NCBI Taxonomy" id="2283318"/>
    <lineage>
        <taxon>Bacteria</taxon>
        <taxon>Pseudomonadati</taxon>
        <taxon>Pseudomonadota</taxon>
        <taxon>Gammaproteobacteria</taxon>
        <taxon>Moraxellales</taxon>
        <taxon>Moraxellaceae</taxon>
        <taxon>Aquirhabdus</taxon>
    </lineage>
</organism>
<dbReference type="SUPFAM" id="SSF81901">
    <property type="entry name" value="HCP-like"/>
    <property type="match status" value="1"/>
</dbReference>
<dbReference type="Pfam" id="PF08238">
    <property type="entry name" value="Sel1"/>
    <property type="match status" value="4"/>
</dbReference>
<dbReference type="PANTHER" id="PTHR43628">
    <property type="entry name" value="ACTIVATOR OF C KINASE PROTEIN 1-RELATED"/>
    <property type="match status" value="1"/>
</dbReference>
<evidence type="ECO:0000313" key="2">
    <source>
        <dbReference type="EMBL" id="AXI03924.1"/>
    </source>
</evidence>
<evidence type="ECO:0000256" key="1">
    <source>
        <dbReference type="SAM" id="SignalP"/>
    </source>
</evidence>
<dbReference type="AlphaFoldDB" id="A0A345P9G5"/>
<evidence type="ECO:0000313" key="3">
    <source>
        <dbReference type="Proteomes" id="UP000253940"/>
    </source>
</evidence>
<dbReference type="EMBL" id="CP031222">
    <property type="protein sequence ID" value="AXI03924.1"/>
    <property type="molecule type" value="Genomic_DNA"/>
</dbReference>
<dbReference type="Proteomes" id="UP000253940">
    <property type="component" value="Chromosome"/>
</dbReference>
<dbReference type="SMART" id="SM00671">
    <property type="entry name" value="SEL1"/>
    <property type="match status" value="4"/>
</dbReference>
<dbReference type="KEGG" id="mbah:HYN46_14410"/>